<protein>
    <submittedName>
        <fullName evidence="1">Uncharacterized protein</fullName>
    </submittedName>
</protein>
<name>A0A8H3L1D3_9GLOM</name>
<reference evidence="1" key="1">
    <citation type="submission" date="2019-10" db="EMBL/GenBank/DDBJ databases">
        <title>Conservation and host-specific expression of non-tandemly repeated heterogenous ribosome RNA gene in arbuscular mycorrhizal fungi.</title>
        <authorList>
            <person name="Maeda T."/>
            <person name="Kobayashi Y."/>
            <person name="Nakagawa T."/>
            <person name="Ezawa T."/>
            <person name="Yamaguchi K."/>
            <person name="Bino T."/>
            <person name="Nishimoto Y."/>
            <person name="Shigenobu S."/>
            <person name="Kawaguchi M."/>
        </authorList>
    </citation>
    <scope>NUCLEOTIDE SEQUENCE</scope>
    <source>
        <strain evidence="1">HR1</strain>
    </source>
</reference>
<gene>
    <name evidence="1" type="ORF">RCL2_000724200</name>
</gene>
<proteinExistence type="predicted"/>
<organism evidence="1 2">
    <name type="scientific">Rhizophagus clarus</name>
    <dbReference type="NCBI Taxonomy" id="94130"/>
    <lineage>
        <taxon>Eukaryota</taxon>
        <taxon>Fungi</taxon>
        <taxon>Fungi incertae sedis</taxon>
        <taxon>Mucoromycota</taxon>
        <taxon>Glomeromycotina</taxon>
        <taxon>Glomeromycetes</taxon>
        <taxon>Glomerales</taxon>
        <taxon>Glomeraceae</taxon>
        <taxon>Rhizophagus</taxon>
    </lineage>
</organism>
<dbReference type="Proteomes" id="UP000615446">
    <property type="component" value="Unassembled WGS sequence"/>
</dbReference>
<evidence type="ECO:0000313" key="2">
    <source>
        <dbReference type="Proteomes" id="UP000615446"/>
    </source>
</evidence>
<evidence type="ECO:0000313" key="1">
    <source>
        <dbReference type="EMBL" id="GES79943.1"/>
    </source>
</evidence>
<dbReference type="EMBL" id="BLAL01000046">
    <property type="protein sequence ID" value="GES79943.1"/>
    <property type="molecule type" value="Genomic_DNA"/>
</dbReference>
<accession>A0A8H3L1D3</accession>
<dbReference type="AlphaFoldDB" id="A0A8H3L1D3"/>
<comment type="caution">
    <text evidence="1">The sequence shown here is derived from an EMBL/GenBank/DDBJ whole genome shotgun (WGS) entry which is preliminary data.</text>
</comment>
<sequence>MYIIKRKLIRRFDFLFREDNISHSSNKRRSIDDKTSNTLSFKLAIIAQEAFYRIKMIVANIYKELKFGMKISLFLYEKKAIAERCEIFKK</sequence>